<sequence>MVRPAHAAPVDGTLSLSHARAAAIAAERHAEHLSTQIVVTIVDGGGHILLTERMPGAQLASLELAHRKAISAVYYKRPSKAFEDALAGGKMAVLALPDAMPAGGGLPIVQGGIVIGAIGVSGGNNAQDQESAQAGLDALSIGDKTQ</sequence>
<dbReference type="OrthoDB" id="9815321at2"/>
<gene>
    <name evidence="1" type="ORF">A0U93_06975</name>
</gene>
<dbReference type="RefSeq" id="WP_077808401.1">
    <property type="nucleotide sequence ID" value="NZ_BJXS01000002.1"/>
</dbReference>
<reference evidence="1 2" key="1">
    <citation type="submission" date="2016-03" db="EMBL/GenBank/DDBJ databases">
        <title>Acetic acid bacteria sequencing.</title>
        <authorList>
            <person name="Brandt J."/>
            <person name="Jakob F."/>
            <person name="Vogel R.F."/>
        </authorList>
    </citation>
    <scope>NUCLEOTIDE SEQUENCE [LARGE SCALE GENOMIC DNA]</scope>
    <source>
        <strain evidence="1 2">NBRC 101099</strain>
    </source>
</reference>
<protein>
    <recommendedName>
        <fullName evidence="3">GlcG protein</fullName>
    </recommendedName>
</protein>
<evidence type="ECO:0000313" key="1">
    <source>
        <dbReference type="EMBL" id="AQS89365.1"/>
    </source>
</evidence>
<name>A0A1U9KU97_9PROT</name>
<dbReference type="Proteomes" id="UP000188604">
    <property type="component" value="Chromosome"/>
</dbReference>
<dbReference type="AlphaFoldDB" id="A0A1U9KU97"/>
<dbReference type="SUPFAM" id="SSF143744">
    <property type="entry name" value="GlcG-like"/>
    <property type="match status" value="1"/>
</dbReference>
<keyword evidence="2" id="KW-1185">Reference proteome</keyword>
<dbReference type="Pfam" id="PF03928">
    <property type="entry name" value="HbpS-like"/>
    <property type="match status" value="1"/>
</dbReference>
<evidence type="ECO:0008006" key="3">
    <source>
        <dbReference type="Google" id="ProtNLM"/>
    </source>
</evidence>
<evidence type="ECO:0000313" key="2">
    <source>
        <dbReference type="Proteomes" id="UP000188604"/>
    </source>
</evidence>
<organism evidence="1 2">
    <name type="scientific">Neoasaia chiangmaiensis</name>
    <dbReference type="NCBI Taxonomy" id="320497"/>
    <lineage>
        <taxon>Bacteria</taxon>
        <taxon>Pseudomonadati</taxon>
        <taxon>Pseudomonadota</taxon>
        <taxon>Alphaproteobacteria</taxon>
        <taxon>Acetobacterales</taxon>
        <taxon>Acetobacteraceae</taxon>
        <taxon>Neoasaia</taxon>
    </lineage>
</organism>
<accession>A0A1U9KU97</accession>
<dbReference type="PANTHER" id="PTHR34309">
    <property type="entry name" value="SLR1406 PROTEIN"/>
    <property type="match status" value="1"/>
</dbReference>
<dbReference type="EMBL" id="CP014691">
    <property type="protein sequence ID" value="AQS89365.1"/>
    <property type="molecule type" value="Genomic_DNA"/>
</dbReference>
<dbReference type="InterPro" id="IPR005624">
    <property type="entry name" value="PduO/GlcC-like"/>
</dbReference>
<dbReference type="STRING" id="320497.A0U93_06975"/>
<dbReference type="PANTHER" id="PTHR34309:SF1">
    <property type="entry name" value="PROTEIN GLCG"/>
    <property type="match status" value="1"/>
</dbReference>
<dbReference type="InterPro" id="IPR052517">
    <property type="entry name" value="GlcG_carb_metab_protein"/>
</dbReference>
<dbReference type="KEGG" id="nch:A0U93_06975"/>
<dbReference type="Gene3D" id="3.30.450.150">
    <property type="entry name" value="Haem-degrading domain"/>
    <property type="match status" value="1"/>
</dbReference>
<proteinExistence type="predicted"/>
<dbReference type="InterPro" id="IPR038084">
    <property type="entry name" value="PduO/GlcC-like_sf"/>
</dbReference>